<evidence type="ECO:0000313" key="1">
    <source>
        <dbReference type="EMBL" id="SPR99559.1"/>
    </source>
</evidence>
<accession>A0A375J431</accession>
<reference evidence="1 2" key="1">
    <citation type="submission" date="2018-01" db="EMBL/GenBank/DDBJ databases">
        <authorList>
            <person name="Gaut B.S."/>
            <person name="Morton B.R."/>
            <person name="Clegg M.T."/>
            <person name="Duvall M.R."/>
        </authorList>
    </citation>
    <scope>NUCLEOTIDE SEQUENCE [LARGE SCALE GENOMIC DNA]</scope>
    <source>
        <strain evidence="1">Cupriavidus taiwanensis cmp 52</strain>
    </source>
</reference>
<evidence type="ECO:0008006" key="3">
    <source>
        <dbReference type="Google" id="ProtNLM"/>
    </source>
</evidence>
<dbReference type="Proteomes" id="UP000256805">
    <property type="component" value="Unassembled WGS sequence"/>
</dbReference>
<protein>
    <recommendedName>
        <fullName evidence="3">Amidophosphoribosyltransferase</fullName>
    </recommendedName>
</protein>
<name>A0A375J431_9BURK</name>
<dbReference type="RefSeq" id="WP_258874597.1">
    <property type="nucleotide sequence ID" value="NZ_LS483234.1"/>
</dbReference>
<evidence type="ECO:0000313" key="2">
    <source>
        <dbReference type="Proteomes" id="UP000256805"/>
    </source>
</evidence>
<dbReference type="SUPFAM" id="SSF53271">
    <property type="entry name" value="PRTase-like"/>
    <property type="match status" value="1"/>
</dbReference>
<sequence>MNRPSPEYGLGAMNWGNEMEVQVRELHGNWDLGFALDKHTRSSIYLGEDAWGHAMFETKRSPAGEALYQLKYRQDWSQAQPIAMQIAQSIYPRLTDVGCIVPGPARRNVLLIDDRYDTGASLEEACRVLRGYAKVAGIYVVTITW</sequence>
<dbReference type="InterPro" id="IPR029057">
    <property type="entry name" value="PRTase-like"/>
</dbReference>
<dbReference type="InterPro" id="IPR000836">
    <property type="entry name" value="PRTase_dom"/>
</dbReference>
<gene>
    <name evidence="1" type="ORF">CBM2634_B10009</name>
</gene>
<organism evidence="1 2">
    <name type="scientific">Cupriavidus taiwanensis</name>
    <dbReference type="NCBI Taxonomy" id="164546"/>
    <lineage>
        <taxon>Bacteria</taxon>
        <taxon>Pseudomonadati</taxon>
        <taxon>Pseudomonadota</taxon>
        <taxon>Betaproteobacteria</taxon>
        <taxon>Burkholderiales</taxon>
        <taxon>Burkholderiaceae</taxon>
        <taxon>Cupriavidus</taxon>
    </lineage>
</organism>
<dbReference type="CDD" id="cd06223">
    <property type="entry name" value="PRTases_typeI"/>
    <property type="match status" value="1"/>
</dbReference>
<dbReference type="EMBL" id="OVTA01000032">
    <property type="protein sequence ID" value="SPR99559.1"/>
    <property type="molecule type" value="Genomic_DNA"/>
</dbReference>
<dbReference type="Gene3D" id="3.40.50.2020">
    <property type="match status" value="1"/>
</dbReference>
<proteinExistence type="predicted"/>
<dbReference type="AlphaFoldDB" id="A0A375J431"/>